<evidence type="ECO:0000313" key="3">
    <source>
        <dbReference type="Proteomes" id="UP000196475"/>
    </source>
</evidence>
<protein>
    <recommendedName>
        <fullName evidence="1">IrrE N-terminal-like domain-containing protein</fullName>
    </recommendedName>
</protein>
<organism evidence="2 3">
    <name type="scientific">Bacillus thermozeamaize</name>
    <dbReference type="NCBI Taxonomy" id="230954"/>
    <lineage>
        <taxon>Bacteria</taxon>
        <taxon>Bacillati</taxon>
        <taxon>Bacillota</taxon>
        <taxon>Bacilli</taxon>
        <taxon>Bacillales</taxon>
        <taxon>Bacillaceae</taxon>
        <taxon>Bacillus</taxon>
    </lineage>
</organism>
<reference evidence="3" key="1">
    <citation type="submission" date="2016-06" db="EMBL/GenBank/DDBJ databases">
        <authorList>
            <person name="Nascimento L."/>
            <person name="Pereira R.V."/>
            <person name="Martins L.F."/>
            <person name="Quaggio R.B."/>
            <person name="Silva A.M."/>
            <person name="Setubal J.C."/>
        </authorList>
    </citation>
    <scope>NUCLEOTIDE SEQUENCE [LARGE SCALE GENOMIC DNA]</scope>
</reference>
<name>A0A1Y3PKU0_9BACI</name>
<dbReference type="InterPro" id="IPR010359">
    <property type="entry name" value="IrrE_HExxH"/>
</dbReference>
<gene>
    <name evidence="2" type="ORF">BAA01_03960</name>
</gene>
<comment type="caution">
    <text evidence="2">The sequence shown here is derived from an EMBL/GenBank/DDBJ whole genome shotgun (WGS) entry which is preliminary data.</text>
</comment>
<sequence length="125" mass="14318">MILGGPSAVSDKIFSVKLFAHFIDVGQGGQWRGNQTLGWKNEIVISHQNERNHQLKTQNHEYAHYLLHQKGAQFEKESREIKKAQAESIAYVFGKYFGLNTDGCSFGYLDAVNFKREVEARTRWA</sequence>
<dbReference type="EMBL" id="LZRT01000086">
    <property type="protein sequence ID" value="OUM86756.1"/>
    <property type="molecule type" value="Genomic_DNA"/>
</dbReference>
<proteinExistence type="predicted"/>
<dbReference type="AlphaFoldDB" id="A0A1Y3PKU0"/>
<dbReference type="Proteomes" id="UP000196475">
    <property type="component" value="Unassembled WGS sequence"/>
</dbReference>
<evidence type="ECO:0000259" key="1">
    <source>
        <dbReference type="Pfam" id="PF06114"/>
    </source>
</evidence>
<accession>A0A1Y3PKU0</accession>
<feature type="domain" description="IrrE N-terminal-like" evidence="1">
    <location>
        <begin position="36"/>
        <end position="92"/>
    </location>
</feature>
<evidence type="ECO:0000313" key="2">
    <source>
        <dbReference type="EMBL" id="OUM86756.1"/>
    </source>
</evidence>
<dbReference type="Pfam" id="PF06114">
    <property type="entry name" value="Peptidase_M78"/>
    <property type="match status" value="1"/>
</dbReference>